<dbReference type="KEGG" id="camu:CA2015_2294"/>
<dbReference type="PATRIC" id="fig|320787.5.peg.2517"/>
<dbReference type="GO" id="GO:0004553">
    <property type="term" value="F:hydrolase activity, hydrolyzing O-glycosyl compounds"/>
    <property type="evidence" value="ECO:0007669"/>
    <property type="project" value="UniProtKB-ARBA"/>
</dbReference>
<dbReference type="AlphaFoldDB" id="A0A0H4PTN8"/>
<dbReference type="InterPro" id="IPR054593">
    <property type="entry name" value="Beta-mannosidase-like_N2"/>
</dbReference>
<dbReference type="OrthoDB" id="9761519at2"/>
<evidence type="ECO:0000313" key="6">
    <source>
        <dbReference type="Proteomes" id="UP000036520"/>
    </source>
</evidence>
<dbReference type="SUPFAM" id="SSF49785">
    <property type="entry name" value="Galactose-binding domain-like"/>
    <property type="match status" value="1"/>
</dbReference>
<dbReference type="Gene3D" id="2.60.120.260">
    <property type="entry name" value="Galactose-binding domain-like"/>
    <property type="match status" value="1"/>
</dbReference>
<dbReference type="RefSeq" id="WP_084011743.1">
    <property type="nucleotide sequence ID" value="NZ_CP012040.1"/>
</dbReference>
<dbReference type="EMBL" id="CP012040">
    <property type="protein sequence ID" value="AKP51712.1"/>
    <property type="molecule type" value="Genomic_DNA"/>
</dbReference>
<evidence type="ECO:0000256" key="3">
    <source>
        <dbReference type="SAM" id="SignalP"/>
    </source>
</evidence>
<keyword evidence="6" id="KW-1185">Reference proteome</keyword>
<proteinExistence type="predicted"/>
<dbReference type="Proteomes" id="UP000036520">
    <property type="component" value="Chromosome"/>
</dbReference>
<evidence type="ECO:0000256" key="2">
    <source>
        <dbReference type="ARBA" id="ARBA00022801"/>
    </source>
</evidence>
<accession>A0A0H4PTN8</accession>
<keyword evidence="2 5" id="KW-0378">Hydrolase</keyword>
<dbReference type="PANTHER" id="PTHR43817:SF1">
    <property type="entry name" value="HYDROLASE, FAMILY 43, PUTATIVE (AFU_ORTHOLOGUE AFUA_3G01660)-RELATED"/>
    <property type="match status" value="1"/>
</dbReference>
<feature type="domain" description="Beta-mannosidase-like galactose-binding" evidence="4">
    <location>
        <begin position="859"/>
        <end position="934"/>
    </location>
</feature>
<dbReference type="InterPro" id="IPR008979">
    <property type="entry name" value="Galactose-bd-like_sf"/>
</dbReference>
<dbReference type="STRING" id="320787.CA2015_2294"/>
<dbReference type="Pfam" id="PF17132">
    <property type="entry name" value="Glyco_hydro_106"/>
    <property type="match status" value="1"/>
</dbReference>
<gene>
    <name evidence="5" type="ORF">CA2015_2294</name>
</gene>
<evidence type="ECO:0000259" key="4">
    <source>
        <dbReference type="Pfam" id="PF22666"/>
    </source>
</evidence>
<sequence>MKLSTYLFCFISSLCCMVSFGLQAQESTAYNQMRQNFLQPPSTAKPTVYHWWLGGHVDTLRLKEEIKSFDEAGIAGFTIFEIGSRDTIQVGAGPEFLGDESLETIRVAVDEAGKYGMEVGLNTASSWNAGGNWLTPKHAAKSIYQRKVNVTGGGKEKIKLPFPEIPEKDPRGRKRLISYGKDGKPVYSEEIAVLAIPMVTENMVMDTSRIIDVSLYFDAKKEVLDWNVPEGEWKIVRYVSSNSGENLVLPSKYSAGPIVDHFDAEATAFHFNYIIDRLESVLGDLRETALKNLYMASYEARGFNWTPTMPQEFQELNGYDIKKFLPILFEEVVLSNEATSAFRAGFQRTLSELMIKNFYMKSKEICNAHGLKNNSEAGGPGYPLHNVPVEPLKALGKGLDIPRGEFWINHHNFSEEGLDVLRVVKEVSSASHIYGLGMVEMEAFTTFQQWQEGPFEMKPMGDRAFAEGMNRVVVHGSTHNPEGTGNPGIVYHAGTHYNDKRVWWKKIRPFNEYLARVSYVLQEANFKADVLYYYGDTIPNYGGHKRSRFNPGEGYDFELVNTEILLGLEVKNGKIINPRNRAEFSVLALTEEYEINPQVLVKLEQMAKNGAIITGPKPSRIAPKRNMKDLPNMNAWLNSLWKPYSKQTFKPGSRAIYYGASVAEILQELKIRPDFEYLDKGFYALDYTHYQKDGLDFYFVVNTTNEWLSRDLKFLQEGKTPELWNPENGSITTIPVFDNTSEGILLPLSLAPYESIFVVFKPGDKQAHFTKIAHDGIHPPRLRYGEYGVELWEEGEFDFVQKDKISPMLNHANVKTLEGAWEIYFPEGWGAPEKAIFPELKSWTEAENEGVKYFSGTARYEKNFIYDMHASEFPEARVYLDLGDLSHIAEVWLNDKSLGITWAKPYRFDVTDALKPGINTLKIEVANTWSNRLTGDAVTGANFTKTHVEATVIKGIPKLRVPWKDAPLIPSGIFGPVTLTTVLPIAMPK</sequence>
<protein>
    <submittedName>
        <fullName evidence="5">Glycoside hydrolase family 2 sugar binding protein</fullName>
    </submittedName>
</protein>
<reference evidence="5 6" key="1">
    <citation type="submission" date="2015-07" db="EMBL/GenBank/DDBJ databases">
        <authorList>
            <person name="Kim K.M."/>
        </authorList>
    </citation>
    <scope>NUCLEOTIDE SEQUENCE [LARGE SCALE GENOMIC DNA]</scope>
    <source>
        <strain evidence="5 6">KCTC 12363</strain>
    </source>
</reference>
<organism evidence="5 6">
    <name type="scientific">Cyclobacterium amurskyense</name>
    <dbReference type="NCBI Taxonomy" id="320787"/>
    <lineage>
        <taxon>Bacteria</taxon>
        <taxon>Pseudomonadati</taxon>
        <taxon>Bacteroidota</taxon>
        <taxon>Cytophagia</taxon>
        <taxon>Cytophagales</taxon>
        <taxon>Cyclobacteriaceae</taxon>
        <taxon>Cyclobacterium</taxon>
    </lineage>
</organism>
<evidence type="ECO:0000313" key="5">
    <source>
        <dbReference type="EMBL" id="AKP51712.1"/>
    </source>
</evidence>
<evidence type="ECO:0000256" key="1">
    <source>
        <dbReference type="ARBA" id="ARBA00022729"/>
    </source>
</evidence>
<name>A0A0H4PTN8_9BACT</name>
<keyword evidence="1 3" id="KW-0732">Signal</keyword>
<feature type="signal peptide" evidence="3">
    <location>
        <begin position="1"/>
        <end position="24"/>
    </location>
</feature>
<dbReference type="Pfam" id="PF22666">
    <property type="entry name" value="Glyco_hydro_2_N2"/>
    <property type="match status" value="1"/>
</dbReference>
<dbReference type="PANTHER" id="PTHR43817">
    <property type="entry name" value="GLYCOSYL HYDROLASE"/>
    <property type="match status" value="1"/>
</dbReference>
<feature type="chain" id="PRO_5005208255" evidence="3">
    <location>
        <begin position="25"/>
        <end position="989"/>
    </location>
</feature>
<dbReference type="NCBIfam" id="NF045579">
    <property type="entry name" value="rhamnoside_JR"/>
    <property type="match status" value="1"/>
</dbReference>